<protein>
    <submittedName>
        <fullName evidence="1">Uncharacterized protein</fullName>
    </submittedName>
</protein>
<dbReference type="AlphaFoldDB" id="A0A8H5H413"/>
<dbReference type="Proteomes" id="UP000565441">
    <property type="component" value="Unassembled WGS sequence"/>
</dbReference>
<comment type="caution">
    <text evidence="1">The sequence shown here is derived from an EMBL/GenBank/DDBJ whole genome shotgun (WGS) entry which is preliminary data.</text>
</comment>
<gene>
    <name evidence="1" type="ORF">D9615_008475</name>
</gene>
<organism evidence="1 2">
    <name type="scientific">Tricholomella constricta</name>
    <dbReference type="NCBI Taxonomy" id="117010"/>
    <lineage>
        <taxon>Eukaryota</taxon>
        <taxon>Fungi</taxon>
        <taxon>Dikarya</taxon>
        <taxon>Basidiomycota</taxon>
        <taxon>Agaricomycotina</taxon>
        <taxon>Agaricomycetes</taxon>
        <taxon>Agaricomycetidae</taxon>
        <taxon>Agaricales</taxon>
        <taxon>Tricholomatineae</taxon>
        <taxon>Lyophyllaceae</taxon>
        <taxon>Tricholomella</taxon>
    </lineage>
</organism>
<name>A0A8H5H413_9AGAR</name>
<evidence type="ECO:0000313" key="2">
    <source>
        <dbReference type="Proteomes" id="UP000565441"/>
    </source>
</evidence>
<sequence length="136" mass="14866">MSILNAIKEQWQNVDPVIQDEYRSGRRGGKNATVSDTKHTIKVLHINRNISSEQQLSGDPNTVQLLGDEQPEGPLDVEVGSMDYYSMAFLSESAQSAAATSSEDPVLQATAPSDHDACLVEVINIDRSTDLLVPRK</sequence>
<keyword evidence="2" id="KW-1185">Reference proteome</keyword>
<evidence type="ECO:0000313" key="1">
    <source>
        <dbReference type="EMBL" id="KAF5376241.1"/>
    </source>
</evidence>
<dbReference type="EMBL" id="JAACJP010000029">
    <property type="protein sequence ID" value="KAF5376241.1"/>
    <property type="molecule type" value="Genomic_DNA"/>
</dbReference>
<reference evidence="1 2" key="1">
    <citation type="journal article" date="2020" name="ISME J.">
        <title>Uncovering the hidden diversity of litter-decomposition mechanisms in mushroom-forming fungi.</title>
        <authorList>
            <person name="Floudas D."/>
            <person name="Bentzer J."/>
            <person name="Ahren D."/>
            <person name="Johansson T."/>
            <person name="Persson P."/>
            <person name="Tunlid A."/>
        </authorList>
    </citation>
    <scope>NUCLEOTIDE SEQUENCE [LARGE SCALE GENOMIC DNA]</scope>
    <source>
        <strain evidence="1 2">CBS 661.87</strain>
    </source>
</reference>
<proteinExistence type="predicted"/>
<accession>A0A8H5H413</accession>